<evidence type="ECO:0000256" key="5">
    <source>
        <dbReference type="ARBA" id="ARBA00022490"/>
    </source>
</evidence>
<keyword evidence="10" id="KW-0175">Coiled coil</keyword>
<evidence type="ECO:0000313" key="16">
    <source>
        <dbReference type="EMBL" id="KAL0281527.1"/>
    </source>
</evidence>
<evidence type="ECO:0000256" key="4">
    <source>
        <dbReference type="ARBA" id="ARBA00004657"/>
    </source>
</evidence>
<comment type="similarity">
    <text evidence="12">Belongs to the dynactin subunit 4 family.</text>
</comment>
<reference evidence="16" key="1">
    <citation type="journal article" date="2024" name="Gigascience">
        <title>Chromosome-level genome of the poultry shaft louse Menopon gallinae provides insight into the host-switching and adaptive evolution of parasitic lice.</title>
        <authorList>
            <person name="Xu Y."/>
            <person name="Ma L."/>
            <person name="Liu S."/>
            <person name="Liang Y."/>
            <person name="Liu Q."/>
            <person name="He Z."/>
            <person name="Tian L."/>
            <person name="Duan Y."/>
            <person name="Cai W."/>
            <person name="Li H."/>
            <person name="Song F."/>
        </authorList>
    </citation>
    <scope>NUCLEOTIDE SEQUENCE</scope>
    <source>
        <strain evidence="16">Cailab_2023a</strain>
    </source>
</reference>
<dbReference type="GO" id="GO:0030016">
    <property type="term" value="C:myofibril"/>
    <property type="evidence" value="ECO:0007669"/>
    <property type="project" value="UniProtKB-SubCell"/>
</dbReference>
<feature type="compositionally biased region" description="Basic and acidic residues" evidence="15">
    <location>
        <begin position="91"/>
        <end position="108"/>
    </location>
</feature>
<keyword evidence="8" id="KW-0832">Ubl conjugation</keyword>
<evidence type="ECO:0000256" key="10">
    <source>
        <dbReference type="ARBA" id="ARBA00023054"/>
    </source>
</evidence>
<gene>
    <name evidence="16" type="ORF">PYX00_002486</name>
</gene>
<name>A0AAW2IIB5_9NEOP</name>
<dbReference type="EMBL" id="JARGDH010000001">
    <property type="protein sequence ID" value="KAL0281527.1"/>
    <property type="molecule type" value="Genomic_DNA"/>
</dbReference>
<evidence type="ECO:0000256" key="9">
    <source>
        <dbReference type="ARBA" id="ARBA00022990"/>
    </source>
</evidence>
<keyword evidence="6" id="KW-1017">Isopeptide bond</keyword>
<sequence length="499" mass="55812">MSFLEHHGPVRYACTCGELKPISRVFFCRHCSKIRCGFCVCHEVDARYCAVCVDNIPAAEAWMKGNCCTRCFTCPLCDHNLMIRITASQSKSKEKPEGGEKDESKTGDKAEHPKKFYYLNCFFCHWTSRDIGLPDQTTSSGNWPESENPQSARINALIEYYKAVSVNDKLLKEKKQPSPRRAYSHLSGMTASMALRKAGLPSFAASTLGFSSLQDLRKVPEITPAAPSDETNDLPEEVFTTTPDLSKVTTLEQRLRVPYLQCEDTSKLKLCRSLLLTKRSQRCRECEHNVTKPEFNPGSIKFKIQLSAYFHIPDIHIKSCDPLLPGKESNLVIKISNPTLHPTTIKLIPLEESDLYPPVVNADGKGAGEPDTKDVSLPVSKRSPFMKVDPRAINVNLTATPSLPTTSIVLPGRDDVAEYDDTSENQSFNEDKKFIVWKIGNRAAIKLPIRPKEELQPGAEVNLGFIMSHTYINTIIQEKDQQKIVHDVKIILTPGKIAS</sequence>
<dbReference type="PANTHER" id="PTHR13034:SF2">
    <property type="entry name" value="DYNACTIN SUBUNIT 4"/>
    <property type="match status" value="1"/>
</dbReference>
<comment type="subcellular location">
    <subcellularLocation>
        <location evidence="3">Cytoplasm</location>
        <location evidence="3">Cell cortex</location>
    </subcellularLocation>
    <subcellularLocation>
        <location evidence="1">Cytoplasm</location>
        <location evidence="1">Cytoskeleton</location>
        <location evidence="1">Microtubule organizing center</location>
        <location evidence="1">Centrosome</location>
    </subcellularLocation>
    <subcellularLocation>
        <location evidence="2">Cytoplasm</location>
        <location evidence="2">Cytoskeleton</location>
        <location evidence="2">Stress fiber</location>
    </subcellularLocation>
    <subcellularLocation>
        <location evidence="4">Cytoplasm</location>
        <location evidence="4">Myofibril</location>
    </subcellularLocation>
</comment>
<dbReference type="GO" id="GO:0001725">
    <property type="term" value="C:stress fiber"/>
    <property type="evidence" value="ECO:0007669"/>
    <property type="project" value="UniProtKB-SubCell"/>
</dbReference>
<evidence type="ECO:0000256" key="1">
    <source>
        <dbReference type="ARBA" id="ARBA00004300"/>
    </source>
</evidence>
<dbReference type="InterPro" id="IPR008603">
    <property type="entry name" value="DCTN4"/>
</dbReference>
<feature type="region of interest" description="Disordered" evidence="15">
    <location>
        <begin position="88"/>
        <end position="108"/>
    </location>
</feature>
<evidence type="ECO:0000256" key="3">
    <source>
        <dbReference type="ARBA" id="ARBA00004544"/>
    </source>
</evidence>
<protein>
    <recommendedName>
        <fullName evidence="13">Dynactin subunit 4</fullName>
    </recommendedName>
</protein>
<dbReference type="GO" id="GO:0005869">
    <property type="term" value="C:dynactin complex"/>
    <property type="evidence" value="ECO:0007669"/>
    <property type="project" value="InterPro"/>
</dbReference>
<comment type="caution">
    <text evidence="16">The sequence shown here is derived from an EMBL/GenBank/DDBJ whole genome shotgun (WGS) entry which is preliminary data.</text>
</comment>
<proteinExistence type="inferred from homology"/>
<evidence type="ECO:0000256" key="7">
    <source>
        <dbReference type="ARBA" id="ARBA00022553"/>
    </source>
</evidence>
<comment type="subunit">
    <text evidence="14">Subunit of dynactin, a multiprotein complex part of a tripartite complex with dynein and a adapter, such as BICDL1, BICD2 or HOOK3. The dynactin complex is built around ACTR1A/ACTB filament and consists of an actin-related filament composed of a shoulder domain, a pointed end and a barbed end. Its length is defined by its flexible shoulder domain. The soulder is composed of 2 DCTN1 subunits, 4 DCTN2 and 2 DCTN3. The 4 DCNT2 (via N-terminus) bind the ACTR1A filament and act as molecular rulers to determine the length. The pointed end is important for binding dynein-dynactin cargo adapters. Consists of 4 subunits: ACTR10, DCNT4, DCTN5 and DCTN6. The barbed end is composed of a CAPZA1:CAPZB heterodimers, which binds ACTR1A/ACTB filament and dynactin and stabilizes dynactin. Interacts with ATP7B, but not ATP7A, in a copper-dependent manner. Interacts with ANK2; this interaction is required for localization at costameres. Interacts with N4BP2L1.</text>
</comment>
<evidence type="ECO:0000256" key="12">
    <source>
        <dbReference type="ARBA" id="ARBA00034776"/>
    </source>
</evidence>
<evidence type="ECO:0000256" key="8">
    <source>
        <dbReference type="ARBA" id="ARBA00022843"/>
    </source>
</evidence>
<keyword evidence="5" id="KW-0963">Cytoplasm</keyword>
<dbReference type="AlphaFoldDB" id="A0AAW2IIB5"/>
<dbReference type="PANTHER" id="PTHR13034">
    <property type="entry name" value="DYNACTIN P62 SUBUNIT"/>
    <property type="match status" value="1"/>
</dbReference>
<keyword evidence="11" id="KW-0206">Cytoskeleton</keyword>
<evidence type="ECO:0000256" key="14">
    <source>
        <dbReference type="ARBA" id="ARBA00093507"/>
    </source>
</evidence>
<evidence type="ECO:0000256" key="6">
    <source>
        <dbReference type="ARBA" id="ARBA00022499"/>
    </source>
</evidence>
<evidence type="ECO:0000256" key="2">
    <source>
        <dbReference type="ARBA" id="ARBA00004529"/>
    </source>
</evidence>
<organism evidence="16">
    <name type="scientific">Menopon gallinae</name>
    <name type="common">poultry shaft louse</name>
    <dbReference type="NCBI Taxonomy" id="328185"/>
    <lineage>
        <taxon>Eukaryota</taxon>
        <taxon>Metazoa</taxon>
        <taxon>Ecdysozoa</taxon>
        <taxon>Arthropoda</taxon>
        <taxon>Hexapoda</taxon>
        <taxon>Insecta</taxon>
        <taxon>Pterygota</taxon>
        <taxon>Neoptera</taxon>
        <taxon>Paraneoptera</taxon>
        <taxon>Psocodea</taxon>
        <taxon>Troctomorpha</taxon>
        <taxon>Phthiraptera</taxon>
        <taxon>Amblycera</taxon>
        <taxon>Menoponidae</taxon>
        <taxon>Menopon</taxon>
    </lineage>
</organism>
<evidence type="ECO:0000256" key="11">
    <source>
        <dbReference type="ARBA" id="ARBA00023212"/>
    </source>
</evidence>
<accession>A0AAW2IIB5</accession>
<dbReference type="Pfam" id="PF05502">
    <property type="entry name" value="Dynactin_p62"/>
    <property type="match status" value="2"/>
</dbReference>
<evidence type="ECO:0000256" key="13">
    <source>
        <dbReference type="ARBA" id="ARBA00034864"/>
    </source>
</evidence>
<evidence type="ECO:0000256" key="15">
    <source>
        <dbReference type="SAM" id="MobiDB-lite"/>
    </source>
</evidence>
<dbReference type="GO" id="GO:0005813">
    <property type="term" value="C:centrosome"/>
    <property type="evidence" value="ECO:0007669"/>
    <property type="project" value="UniProtKB-SubCell"/>
</dbReference>
<keyword evidence="7" id="KW-0597">Phosphoprotein</keyword>
<keyword evidence="9" id="KW-0007">Acetylation</keyword>
<dbReference type="GO" id="GO:0005938">
    <property type="term" value="C:cell cortex"/>
    <property type="evidence" value="ECO:0007669"/>
    <property type="project" value="UniProtKB-SubCell"/>
</dbReference>